<dbReference type="PANTHER" id="PTHR41786">
    <property type="entry name" value="MOTILITY ACCESSORY FACTOR MAF"/>
    <property type="match status" value="1"/>
</dbReference>
<dbReference type="Pfam" id="PF01973">
    <property type="entry name" value="MptE-like"/>
    <property type="match status" value="1"/>
</dbReference>
<evidence type="ECO:0000313" key="3">
    <source>
        <dbReference type="Proteomes" id="UP001187859"/>
    </source>
</evidence>
<reference evidence="2" key="1">
    <citation type="submission" date="2023-05" db="EMBL/GenBank/DDBJ databases">
        <title>Colonisation of extended spectrum b-lactamase- and carbapenemase-producing bacteria on hospital surfaces from low- and middle-income countries.</title>
        <authorList>
            <person name="Nieto-Rosado M."/>
            <person name="Sands K."/>
            <person name="Iregbu K."/>
            <person name="Zahra R."/>
            <person name="Mazarati J.B."/>
            <person name="Mehtar S."/>
            <person name="Barnards-Group B."/>
            <person name="Walsh T.R."/>
        </authorList>
    </citation>
    <scope>NUCLEOTIDE SEQUENCE</scope>
    <source>
        <strain evidence="2">PP-E493</strain>
    </source>
</reference>
<dbReference type="AlphaFoldDB" id="A0AAE4TNR1"/>
<dbReference type="Proteomes" id="UP001187859">
    <property type="component" value="Unassembled WGS sequence"/>
</dbReference>
<dbReference type="PANTHER" id="PTHR41786:SF1">
    <property type="entry name" value="6-HYDROXYMETHYLPTERIN DIPHOSPHOKINASE MPTE-LIKE DOMAIN-CONTAINING PROTEIN"/>
    <property type="match status" value="1"/>
</dbReference>
<evidence type="ECO:0000313" key="2">
    <source>
        <dbReference type="EMBL" id="MDV5391043.1"/>
    </source>
</evidence>
<organism evidence="2 3">
    <name type="scientific">Shewanella xiamenensis</name>
    <dbReference type="NCBI Taxonomy" id="332186"/>
    <lineage>
        <taxon>Bacteria</taxon>
        <taxon>Pseudomonadati</taxon>
        <taxon>Pseudomonadota</taxon>
        <taxon>Gammaproteobacteria</taxon>
        <taxon>Alteromonadales</taxon>
        <taxon>Shewanellaceae</taxon>
        <taxon>Shewanella</taxon>
    </lineage>
</organism>
<gene>
    <name evidence="2" type="ORF">QM089_12470</name>
</gene>
<dbReference type="RefSeq" id="WP_037424837.1">
    <property type="nucleotide sequence ID" value="NZ_AP026732.1"/>
</dbReference>
<dbReference type="EMBL" id="JASGOQ010000001">
    <property type="protein sequence ID" value="MDV5391043.1"/>
    <property type="molecule type" value="Genomic_DNA"/>
</dbReference>
<proteinExistence type="predicted"/>
<feature type="domain" description="6-hydroxymethylpterin diphosphokinase MptE-like" evidence="1">
    <location>
        <begin position="182"/>
        <end position="352"/>
    </location>
</feature>
<name>A0AAE4TNR1_9GAMM</name>
<evidence type="ECO:0000259" key="1">
    <source>
        <dbReference type="Pfam" id="PF01973"/>
    </source>
</evidence>
<comment type="caution">
    <text evidence="2">The sequence shown here is derived from an EMBL/GenBank/DDBJ whole genome shotgun (WGS) entry which is preliminary data.</text>
</comment>
<protein>
    <submittedName>
        <fullName evidence="2">DUF115 domain-containing protein</fullName>
    </submittedName>
</protein>
<accession>A0AAE4TNR1</accession>
<dbReference type="InterPro" id="IPR002826">
    <property type="entry name" value="MptE-like"/>
</dbReference>
<sequence length="441" mass="49745">MTELFATNLSIIAKRWPIVAAAIKSQSIDHLDAHLVQGQNQTISVNGIQLSSRHDRIAEAQLFISTLPSNVQQVTVYGVGMGDVPSLLTDNPQYQKIEVCILNLAVFALLLCYTDQREWLCHPNVLLNAMPSATLQFPNVAITPDLNLVSDDNATLRDLLVMELNRDFTNRHHQIDDPEILKRFADNQVFITNDPDAAHLTKSYNPYKAIVIGSGPSLEEHYAYLKQLSLSPSRPLLIAADTALRGLLHHQIKPDIVVCIDGLISSYHLPLSETQEINLVYFPRVAPEVLAHWLGPRFVAYGTSKIYDSMAQLNPKLRLFTNGSVIHPAIDLAVKLHAKEITLLGCDFCYCNNKSHAFWNDYPFESKDKSEKIWVEAVIQKVREAKHWLINGKGQRIATDLNLRAYLRHLERYIAKHPQVKFYQASLSGAKIRGSQYKELI</sequence>